<keyword evidence="17" id="KW-1185">Reference proteome</keyword>
<dbReference type="PROSITE" id="PS50011">
    <property type="entry name" value="PROTEIN_KINASE_DOM"/>
    <property type="match status" value="1"/>
</dbReference>
<dbReference type="EMBL" id="VDMD01000002">
    <property type="protein sequence ID" value="TRM67518.1"/>
    <property type="molecule type" value="Genomic_DNA"/>
</dbReference>
<evidence type="ECO:0000256" key="3">
    <source>
        <dbReference type="ARBA" id="ARBA00022553"/>
    </source>
</evidence>
<dbReference type="InterPro" id="IPR050839">
    <property type="entry name" value="Rho-assoc_Ser/Thr_Kinase"/>
</dbReference>
<dbReference type="Gene3D" id="3.30.200.20">
    <property type="entry name" value="Phosphorylase Kinase, domain 1"/>
    <property type="match status" value="1"/>
</dbReference>
<evidence type="ECO:0000256" key="2">
    <source>
        <dbReference type="ARBA" id="ARBA00022527"/>
    </source>
</evidence>
<sequence>MAARASTSSTGGASSSPAANGKPADYVYFDRSTSSFSSDAVPRAKAAQLKLEHYYKLSVDAAVERNSRRVELERKLQGDVLMPEERKQRQLQQLGKKESTFLRMKRTKLGVDDFRTVKVIGKGAFGEVRLVQKRDTGKIYAMKSLNKAAMLQKDQLAHVRAERDVLAESNSPWVVQLFYSFQDPLYLYLIMEFLPGGDLMTMLIKYDTFSEDVTRFYIGQCVLAIEAVHKLGFIHRDIKPDNILIDKEGHVKLSDFGLSTGFHKQHDSKYYQRLLEGSNAQPGAAANSRNSVLVNSINLTMTRKDQIATWKANRRKLAYSTVGTPDYIAPEIFMQQGYDKACDWWSLGAIMFECLVGYPPFCSQTTHETYQKIMDWQHHLVFPDDVHLSRESEDLVRRMITGADRRLSVEQMKDHLFFYGVEWDAIRQIDPPFVPQLRSITDTTYFPTDEIEQGVVEDTAPDSNSGSDLAFLGYTFKRFNMGH</sequence>
<evidence type="ECO:0000256" key="6">
    <source>
        <dbReference type="ARBA" id="ARBA00022777"/>
    </source>
</evidence>
<dbReference type="OrthoDB" id="3638488at2759"/>
<keyword evidence="2 12" id="KW-0723">Serine/threonine-protein kinase</keyword>
<reference evidence="16 17" key="1">
    <citation type="journal article" date="2019" name="New Phytol.">
        <title>Comparative genomics reveals unique wood-decay strategies and fruiting body development in the Schizophyllaceae.</title>
        <authorList>
            <person name="Almasi E."/>
            <person name="Sahu N."/>
            <person name="Krizsan K."/>
            <person name="Balint B."/>
            <person name="Kovacs G.M."/>
            <person name="Kiss B."/>
            <person name="Cseklye J."/>
            <person name="Drula E."/>
            <person name="Henrissat B."/>
            <person name="Nagy I."/>
            <person name="Chovatia M."/>
            <person name="Adam C."/>
            <person name="LaButti K."/>
            <person name="Lipzen A."/>
            <person name="Riley R."/>
            <person name="Grigoriev I.V."/>
            <person name="Nagy L.G."/>
        </authorList>
    </citation>
    <scope>NUCLEOTIDE SEQUENCE [LARGE SCALE GENOMIC DNA]</scope>
    <source>
        <strain evidence="16 17">NL-1724</strain>
    </source>
</reference>
<name>A0A550CRV3_9AGAR</name>
<comment type="similarity">
    <text evidence="8">Belongs to the protein kinase superfamily. STE Ser/Thr protein kinase family. COT1 subfamily.</text>
</comment>
<dbReference type="Proteomes" id="UP000320762">
    <property type="component" value="Unassembled WGS sequence"/>
</dbReference>
<feature type="binding site" evidence="11">
    <location>
        <position position="143"/>
    </location>
    <ligand>
        <name>ATP</name>
        <dbReference type="ChEBI" id="CHEBI:30616"/>
    </ligand>
</feature>
<dbReference type="InterPro" id="IPR017441">
    <property type="entry name" value="Protein_kinase_ATP_BS"/>
</dbReference>
<evidence type="ECO:0000256" key="12">
    <source>
        <dbReference type="RuleBase" id="RU000304"/>
    </source>
</evidence>
<dbReference type="SMART" id="SM00133">
    <property type="entry name" value="S_TK_X"/>
    <property type="match status" value="1"/>
</dbReference>
<dbReference type="InterPro" id="IPR011009">
    <property type="entry name" value="Kinase-like_dom_sf"/>
</dbReference>
<dbReference type="GO" id="GO:0005524">
    <property type="term" value="F:ATP binding"/>
    <property type="evidence" value="ECO:0007669"/>
    <property type="project" value="UniProtKB-UniRule"/>
</dbReference>
<feature type="region of interest" description="Disordered" evidence="13">
    <location>
        <begin position="1"/>
        <end position="24"/>
    </location>
</feature>
<dbReference type="PROSITE" id="PS00108">
    <property type="entry name" value="PROTEIN_KINASE_ST"/>
    <property type="match status" value="1"/>
</dbReference>
<dbReference type="InterPro" id="IPR008271">
    <property type="entry name" value="Ser/Thr_kinase_AS"/>
</dbReference>
<dbReference type="AlphaFoldDB" id="A0A550CRV3"/>
<evidence type="ECO:0000259" key="15">
    <source>
        <dbReference type="PROSITE" id="PS51285"/>
    </source>
</evidence>
<dbReference type="STRING" id="97359.A0A550CRV3"/>
<evidence type="ECO:0000256" key="13">
    <source>
        <dbReference type="SAM" id="MobiDB-lite"/>
    </source>
</evidence>
<comment type="caution">
    <text evidence="16">The sequence shown here is derived from an EMBL/GenBank/DDBJ whole genome shotgun (WGS) entry which is preliminary data.</text>
</comment>
<comment type="catalytic activity">
    <reaction evidence="10">
        <text>L-seryl-[protein] + ATP = O-phospho-L-seryl-[protein] + ADP + H(+)</text>
        <dbReference type="Rhea" id="RHEA:17989"/>
        <dbReference type="Rhea" id="RHEA-COMP:9863"/>
        <dbReference type="Rhea" id="RHEA-COMP:11604"/>
        <dbReference type="ChEBI" id="CHEBI:15378"/>
        <dbReference type="ChEBI" id="CHEBI:29999"/>
        <dbReference type="ChEBI" id="CHEBI:30616"/>
        <dbReference type="ChEBI" id="CHEBI:83421"/>
        <dbReference type="ChEBI" id="CHEBI:456216"/>
        <dbReference type="EC" id="2.7.11.1"/>
    </reaction>
</comment>
<gene>
    <name evidence="16" type="ORF">BD626DRAFT_449465</name>
</gene>
<keyword evidence="3" id="KW-0597">Phosphoprotein</keyword>
<dbReference type="InterPro" id="IPR000719">
    <property type="entry name" value="Prot_kinase_dom"/>
</dbReference>
<evidence type="ECO:0000256" key="11">
    <source>
        <dbReference type="PROSITE-ProRule" id="PRU10141"/>
    </source>
</evidence>
<evidence type="ECO:0000256" key="1">
    <source>
        <dbReference type="ARBA" id="ARBA00012513"/>
    </source>
</evidence>
<dbReference type="Pfam" id="PF00069">
    <property type="entry name" value="Pkinase"/>
    <property type="match status" value="2"/>
</dbReference>
<dbReference type="PANTHER" id="PTHR22988">
    <property type="entry name" value="MYOTONIC DYSTROPHY S/T KINASE-RELATED"/>
    <property type="match status" value="1"/>
</dbReference>
<dbReference type="SMART" id="SM00220">
    <property type="entry name" value="S_TKc"/>
    <property type="match status" value="1"/>
</dbReference>
<keyword evidence="5 11" id="KW-0547">Nucleotide-binding</keyword>
<evidence type="ECO:0000256" key="5">
    <source>
        <dbReference type="ARBA" id="ARBA00022741"/>
    </source>
</evidence>
<dbReference type="FunFam" id="3.30.200.20:FF:000192">
    <property type="entry name" value="Serine/threonine-protein kinase cot-1"/>
    <property type="match status" value="1"/>
</dbReference>
<evidence type="ECO:0000256" key="8">
    <source>
        <dbReference type="ARBA" id="ARBA00038271"/>
    </source>
</evidence>
<dbReference type="InterPro" id="IPR000961">
    <property type="entry name" value="AGC-kinase_C"/>
</dbReference>
<protein>
    <recommendedName>
        <fullName evidence="1">non-specific serine/threonine protein kinase</fullName>
        <ecNumber evidence="1">2.7.11.1</ecNumber>
    </recommendedName>
</protein>
<dbReference type="Gene3D" id="1.10.510.10">
    <property type="entry name" value="Transferase(Phosphotransferase) domain 1"/>
    <property type="match status" value="1"/>
</dbReference>
<feature type="domain" description="Protein kinase" evidence="14">
    <location>
        <begin position="114"/>
        <end position="418"/>
    </location>
</feature>
<organism evidence="16 17">
    <name type="scientific">Schizophyllum amplum</name>
    <dbReference type="NCBI Taxonomy" id="97359"/>
    <lineage>
        <taxon>Eukaryota</taxon>
        <taxon>Fungi</taxon>
        <taxon>Dikarya</taxon>
        <taxon>Basidiomycota</taxon>
        <taxon>Agaricomycotina</taxon>
        <taxon>Agaricomycetes</taxon>
        <taxon>Agaricomycetidae</taxon>
        <taxon>Agaricales</taxon>
        <taxon>Schizophyllaceae</taxon>
        <taxon>Schizophyllum</taxon>
    </lineage>
</organism>
<keyword evidence="7 11" id="KW-0067">ATP-binding</keyword>
<evidence type="ECO:0000313" key="16">
    <source>
        <dbReference type="EMBL" id="TRM67518.1"/>
    </source>
</evidence>
<dbReference type="PROSITE" id="PS00107">
    <property type="entry name" value="PROTEIN_KINASE_ATP"/>
    <property type="match status" value="1"/>
</dbReference>
<evidence type="ECO:0000256" key="10">
    <source>
        <dbReference type="ARBA" id="ARBA00048679"/>
    </source>
</evidence>
<evidence type="ECO:0000259" key="14">
    <source>
        <dbReference type="PROSITE" id="PS50011"/>
    </source>
</evidence>
<dbReference type="CDD" id="cd21773">
    <property type="entry name" value="MobB_CBK1"/>
    <property type="match status" value="1"/>
</dbReference>
<dbReference type="SUPFAM" id="SSF56112">
    <property type="entry name" value="Protein kinase-like (PK-like)"/>
    <property type="match status" value="1"/>
</dbReference>
<feature type="domain" description="AGC-kinase C-terminal" evidence="15">
    <location>
        <begin position="419"/>
        <end position="483"/>
    </location>
</feature>
<dbReference type="PROSITE" id="PS51285">
    <property type="entry name" value="AGC_KINASE_CTER"/>
    <property type="match status" value="1"/>
</dbReference>
<keyword evidence="6 16" id="KW-0418">Kinase</keyword>
<feature type="compositionally biased region" description="Low complexity" evidence="13">
    <location>
        <begin position="1"/>
        <end position="19"/>
    </location>
</feature>
<evidence type="ECO:0000256" key="4">
    <source>
        <dbReference type="ARBA" id="ARBA00022679"/>
    </source>
</evidence>
<evidence type="ECO:0000256" key="9">
    <source>
        <dbReference type="ARBA" id="ARBA00047899"/>
    </source>
</evidence>
<dbReference type="EC" id="2.7.11.1" evidence="1"/>
<accession>A0A550CRV3</accession>
<evidence type="ECO:0000313" key="17">
    <source>
        <dbReference type="Proteomes" id="UP000320762"/>
    </source>
</evidence>
<keyword evidence="4" id="KW-0808">Transferase</keyword>
<comment type="catalytic activity">
    <reaction evidence="9">
        <text>L-threonyl-[protein] + ATP = O-phospho-L-threonyl-[protein] + ADP + H(+)</text>
        <dbReference type="Rhea" id="RHEA:46608"/>
        <dbReference type="Rhea" id="RHEA-COMP:11060"/>
        <dbReference type="Rhea" id="RHEA-COMP:11605"/>
        <dbReference type="ChEBI" id="CHEBI:15378"/>
        <dbReference type="ChEBI" id="CHEBI:30013"/>
        <dbReference type="ChEBI" id="CHEBI:30616"/>
        <dbReference type="ChEBI" id="CHEBI:61977"/>
        <dbReference type="ChEBI" id="CHEBI:456216"/>
        <dbReference type="EC" id="2.7.11.1"/>
    </reaction>
</comment>
<proteinExistence type="inferred from homology"/>
<dbReference type="PANTHER" id="PTHR22988:SF76">
    <property type="entry name" value="CHROMOSOME UNDETERMINED SCAFFOLD_135, WHOLE GENOME SHOTGUN SEQUENCE"/>
    <property type="match status" value="1"/>
</dbReference>
<evidence type="ECO:0000256" key="7">
    <source>
        <dbReference type="ARBA" id="ARBA00022840"/>
    </source>
</evidence>
<dbReference type="GO" id="GO:0004674">
    <property type="term" value="F:protein serine/threonine kinase activity"/>
    <property type="evidence" value="ECO:0007669"/>
    <property type="project" value="UniProtKB-KW"/>
</dbReference>